<organism evidence="2 3">
    <name type="scientific">Thermococcus onnurineus (strain NA1)</name>
    <dbReference type="NCBI Taxonomy" id="523850"/>
    <lineage>
        <taxon>Archaea</taxon>
        <taxon>Methanobacteriati</taxon>
        <taxon>Methanobacteriota</taxon>
        <taxon>Thermococci</taxon>
        <taxon>Thermococcales</taxon>
        <taxon>Thermococcaceae</taxon>
        <taxon>Thermococcus</taxon>
    </lineage>
</organism>
<dbReference type="OrthoDB" id="18795at2157"/>
<proteinExistence type="inferred from homology"/>
<dbReference type="Pfam" id="PF01886">
    <property type="entry name" value="DUF61"/>
    <property type="match status" value="1"/>
</dbReference>
<dbReference type="eggNOG" id="arCOG01921">
    <property type="taxonomic scope" value="Archaea"/>
</dbReference>
<accession>B6YV35</accession>
<dbReference type="KEGG" id="ton:TON_1773"/>
<dbReference type="RefSeq" id="WP_012572735.1">
    <property type="nucleotide sequence ID" value="NC_011529.1"/>
</dbReference>
<sequence>MPTAEDILNREIARVNLHLPSARPTLGQLINEDEPKVRLRDGSYHYFKRSELEYLRSLIDDGEEDTLRVPIVLEISTTYRGYFRVRGRVEVKVIDKILGTYDILEDKSEGLYPRYILPKIRKALPTTTTYAFIAE</sequence>
<reference evidence="2 3" key="1">
    <citation type="journal article" date="2008" name="J. Bacteriol.">
        <title>The complete genome sequence of Thermococcus onnurineus NA1 reveals a mixed heterotrophic and carboxydotrophic metabolism.</title>
        <authorList>
            <person name="Lee H.S."/>
            <person name="Kang S.G."/>
            <person name="Bae S.S."/>
            <person name="Lim J.K."/>
            <person name="Cho Y."/>
            <person name="Kim Y.J."/>
            <person name="Jeon J.H."/>
            <person name="Cha S.S."/>
            <person name="Kwon K.K."/>
            <person name="Kim H.T."/>
            <person name="Park C.J."/>
            <person name="Lee H.W."/>
            <person name="Kim S.I."/>
            <person name="Chun J."/>
            <person name="Colwell R.R."/>
            <person name="Kim S.J."/>
            <person name="Lee J.H."/>
        </authorList>
    </citation>
    <scope>NUCLEOTIDE SEQUENCE [LARGE SCALE GENOMIC DNA]</scope>
    <source>
        <strain evidence="2 3">NA1</strain>
    </source>
</reference>
<dbReference type="PIRSF" id="PIRSF005264">
    <property type="entry name" value="UCP005264"/>
    <property type="match status" value="1"/>
</dbReference>
<evidence type="ECO:0000256" key="1">
    <source>
        <dbReference type="HAMAP-Rule" id="MF_00585"/>
    </source>
</evidence>
<dbReference type="NCBIfam" id="NF003153">
    <property type="entry name" value="PRK04115.1"/>
    <property type="match status" value="1"/>
</dbReference>
<dbReference type="HOGENOM" id="CLU_146474_0_0_2"/>
<protein>
    <recommendedName>
        <fullName evidence="1">UPF0216 protein TON_1773</fullName>
    </recommendedName>
</protein>
<gene>
    <name evidence="2" type="ordered locus">TON_1773</name>
</gene>
<dbReference type="GeneID" id="7017442"/>
<dbReference type="AlphaFoldDB" id="B6YV35"/>
<evidence type="ECO:0000313" key="3">
    <source>
        <dbReference type="Proteomes" id="UP000002727"/>
    </source>
</evidence>
<dbReference type="InterPro" id="IPR002746">
    <property type="entry name" value="UPF0216"/>
</dbReference>
<name>B6YV35_THEON</name>
<dbReference type="Proteomes" id="UP000002727">
    <property type="component" value="Chromosome"/>
</dbReference>
<dbReference type="HAMAP" id="MF_00585">
    <property type="entry name" value="UPF0216"/>
    <property type="match status" value="1"/>
</dbReference>
<keyword evidence="3" id="KW-1185">Reference proteome</keyword>
<comment type="similarity">
    <text evidence="1">Belongs to the UPF0216 family.</text>
</comment>
<dbReference type="PATRIC" id="fig|523850.10.peg.1787"/>
<evidence type="ECO:0000313" key="2">
    <source>
        <dbReference type="EMBL" id="ACJ17263.1"/>
    </source>
</evidence>
<dbReference type="EMBL" id="CP000855">
    <property type="protein sequence ID" value="ACJ17263.1"/>
    <property type="molecule type" value="Genomic_DNA"/>
</dbReference>
<dbReference type="STRING" id="523850.TON_1773"/>